<evidence type="ECO:0000313" key="3">
    <source>
        <dbReference type="Proteomes" id="UP000051236"/>
    </source>
</evidence>
<evidence type="ECO:0000313" key="2">
    <source>
        <dbReference type="EMBL" id="KRM33318.1"/>
    </source>
</evidence>
<dbReference type="PATRIC" id="fig|1423734.3.peg.2935"/>
<dbReference type="eggNOG" id="COG0346">
    <property type="taxonomic scope" value="Bacteria"/>
</dbReference>
<comment type="caution">
    <text evidence="2">The sequence shown here is derived from an EMBL/GenBank/DDBJ whole genome shotgun (WGS) entry which is preliminary data.</text>
</comment>
<dbReference type="SUPFAM" id="SSF54593">
    <property type="entry name" value="Glyoxalase/Bleomycin resistance protein/Dihydroxybiphenyl dioxygenase"/>
    <property type="match status" value="1"/>
</dbReference>
<accession>X0PFW6</accession>
<dbReference type="PROSITE" id="PS51819">
    <property type="entry name" value="VOC"/>
    <property type="match status" value="1"/>
</dbReference>
<dbReference type="PANTHER" id="PTHR40265">
    <property type="entry name" value="BLL2707 PROTEIN"/>
    <property type="match status" value="1"/>
</dbReference>
<dbReference type="InterPro" id="IPR025870">
    <property type="entry name" value="Glyoxalase-like_dom"/>
</dbReference>
<dbReference type="PANTHER" id="PTHR40265:SF1">
    <property type="entry name" value="GLYOXALASE-LIKE DOMAIN-CONTAINING PROTEIN"/>
    <property type="match status" value="1"/>
</dbReference>
<dbReference type="Proteomes" id="UP000051236">
    <property type="component" value="Unassembled WGS sequence"/>
</dbReference>
<dbReference type="AlphaFoldDB" id="X0PFW6"/>
<keyword evidence="3" id="KW-1185">Reference proteome</keyword>
<dbReference type="InterPro" id="IPR029068">
    <property type="entry name" value="Glyas_Bleomycin-R_OHBP_Dase"/>
</dbReference>
<dbReference type="InterPro" id="IPR037523">
    <property type="entry name" value="VOC_core"/>
</dbReference>
<name>X0PFW6_9LACO</name>
<evidence type="ECO:0000259" key="1">
    <source>
        <dbReference type="PROSITE" id="PS51819"/>
    </source>
</evidence>
<feature type="domain" description="VOC" evidence="1">
    <location>
        <begin position="5"/>
        <end position="150"/>
    </location>
</feature>
<gene>
    <name evidence="2" type="ORF">FC83_GL002885</name>
</gene>
<dbReference type="Gene3D" id="3.10.180.10">
    <property type="entry name" value="2,3-Dihydroxybiphenyl 1,2-Dioxygenase, domain 1"/>
    <property type="match status" value="1"/>
</dbReference>
<reference evidence="2 3" key="1">
    <citation type="journal article" date="2015" name="Genome Announc.">
        <title>Expanding the biotechnology potential of lactobacilli through comparative genomics of 213 strains and associated genera.</title>
        <authorList>
            <person name="Sun Z."/>
            <person name="Harris H.M."/>
            <person name="McCann A."/>
            <person name="Guo C."/>
            <person name="Argimon S."/>
            <person name="Zhang W."/>
            <person name="Yang X."/>
            <person name="Jeffery I.B."/>
            <person name="Cooney J.C."/>
            <person name="Kagawa T.F."/>
            <person name="Liu W."/>
            <person name="Song Y."/>
            <person name="Salvetti E."/>
            <person name="Wrobel A."/>
            <person name="Rasinkangas P."/>
            <person name="Parkhill J."/>
            <person name="Rea M.C."/>
            <person name="O'Sullivan O."/>
            <person name="Ritari J."/>
            <person name="Douillard F.P."/>
            <person name="Paul Ross R."/>
            <person name="Yang R."/>
            <person name="Briner A.E."/>
            <person name="Felis G.E."/>
            <person name="de Vos W.M."/>
            <person name="Barrangou R."/>
            <person name="Klaenhammer T.R."/>
            <person name="Caufield P.W."/>
            <person name="Cui Y."/>
            <person name="Zhang H."/>
            <person name="O'Toole P.W."/>
        </authorList>
    </citation>
    <scope>NUCLEOTIDE SEQUENCE [LARGE SCALE GENOMIC DNA]</scope>
    <source>
        <strain evidence="2 3">DSM 18527</strain>
    </source>
</reference>
<protein>
    <recommendedName>
        <fullName evidence="1">VOC domain-containing protein</fullName>
    </recommendedName>
</protein>
<dbReference type="STRING" id="1423734.FC83_GL002885"/>
<dbReference type="RefSeq" id="WP_035454069.1">
    <property type="nucleotide sequence ID" value="NZ_AZGA01000054.1"/>
</dbReference>
<dbReference type="Pfam" id="PF13468">
    <property type="entry name" value="Glyoxalase_3"/>
    <property type="match status" value="1"/>
</dbReference>
<sequence>MPDLNWDHSMINVQDLDQAIALFQDHGVIFKRGGQHEAWGTANALGYFGINYIELISVFDLAKAAAVTRNQAASLYDATQDYEAKRQRFNTVAIRSSDLQATWASLKASGVPVGPISEGQRTDAQDHLITWQIFFIDADFEGLPYPFFINWQSTDADRIAQLTQQGLIEPHPAGDLKVIQGTFEVVHPKAAAEFWAKLVGSTATAQGVDYVVPIHERQFKFTQGVANHLTTLQFAGATGELAGQTIQLGDAKLTF</sequence>
<organism evidence="2 3">
    <name type="scientific">Agrilactobacillus composti DSM 18527 = JCM 14202</name>
    <dbReference type="NCBI Taxonomy" id="1423734"/>
    <lineage>
        <taxon>Bacteria</taxon>
        <taxon>Bacillati</taxon>
        <taxon>Bacillota</taxon>
        <taxon>Bacilli</taxon>
        <taxon>Lactobacillales</taxon>
        <taxon>Lactobacillaceae</taxon>
        <taxon>Agrilactobacillus</taxon>
    </lineage>
</organism>
<dbReference type="OrthoDB" id="9111355at2"/>
<proteinExistence type="predicted"/>
<dbReference type="EMBL" id="AZGA01000054">
    <property type="protein sequence ID" value="KRM33318.1"/>
    <property type="molecule type" value="Genomic_DNA"/>
</dbReference>